<evidence type="ECO:0000313" key="1">
    <source>
        <dbReference type="EMBL" id="KZV87834.1"/>
    </source>
</evidence>
<accession>A0A165EW86</accession>
<protein>
    <submittedName>
        <fullName evidence="1">Uncharacterized protein</fullName>
    </submittedName>
</protein>
<evidence type="ECO:0000313" key="2">
    <source>
        <dbReference type="Proteomes" id="UP000077266"/>
    </source>
</evidence>
<proteinExistence type="predicted"/>
<dbReference type="InParanoid" id="A0A165EW86"/>
<gene>
    <name evidence="1" type="ORF">EXIGLDRAFT_193910</name>
</gene>
<sequence>MFHLDAQTAILAIVLTRRLFCPNTSRYHRVNQPPGSRAWARRYHRYLDWVVAAAFLGLMLQSETSARTSRHYWLRNRRRLWKHASMLCTLFVASSFRMDSL</sequence>
<name>A0A165EW86_EXIGL</name>
<organism evidence="1 2">
    <name type="scientific">Exidia glandulosa HHB12029</name>
    <dbReference type="NCBI Taxonomy" id="1314781"/>
    <lineage>
        <taxon>Eukaryota</taxon>
        <taxon>Fungi</taxon>
        <taxon>Dikarya</taxon>
        <taxon>Basidiomycota</taxon>
        <taxon>Agaricomycotina</taxon>
        <taxon>Agaricomycetes</taxon>
        <taxon>Auriculariales</taxon>
        <taxon>Exidiaceae</taxon>
        <taxon>Exidia</taxon>
    </lineage>
</organism>
<dbReference type="EMBL" id="KV426114">
    <property type="protein sequence ID" value="KZV87834.1"/>
    <property type="molecule type" value="Genomic_DNA"/>
</dbReference>
<dbReference type="AlphaFoldDB" id="A0A165EW86"/>
<reference evidence="1 2" key="1">
    <citation type="journal article" date="2016" name="Mol. Biol. Evol.">
        <title>Comparative Genomics of Early-Diverging Mushroom-Forming Fungi Provides Insights into the Origins of Lignocellulose Decay Capabilities.</title>
        <authorList>
            <person name="Nagy L.G."/>
            <person name="Riley R."/>
            <person name="Tritt A."/>
            <person name="Adam C."/>
            <person name="Daum C."/>
            <person name="Floudas D."/>
            <person name="Sun H."/>
            <person name="Yadav J.S."/>
            <person name="Pangilinan J."/>
            <person name="Larsson K.H."/>
            <person name="Matsuura K."/>
            <person name="Barry K."/>
            <person name="Labutti K."/>
            <person name="Kuo R."/>
            <person name="Ohm R.A."/>
            <person name="Bhattacharya S.S."/>
            <person name="Shirouzu T."/>
            <person name="Yoshinaga Y."/>
            <person name="Martin F.M."/>
            <person name="Grigoriev I.V."/>
            <person name="Hibbett D.S."/>
        </authorList>
    </citation>
    <scope>NUCLEOTIDE SEQUENCE [LARGE SCALE GENOMIC DNA]</scope>
    <source>
        <strain evidence="1 2">HHB12029</strain>
    </source>
</reference>
<dbReference type="Proteomes" id="UP000077266">
    <property type="component" value="Unassembled WGS sequence"/>
</dbReference>
<keyword evidence="2" id="KW-1185">Reference proteome</keyword>